<name>B7P4V9_IXOSC</name>
<evidence type="ECO:0000256" key="2">
    <source>
        <dbReference type="ARBA" id="ARBA00023242"/>
    </source>
</evidence>
<comment type="subcellular location">
    <subcellularLocation>
        <location evidence="1">Nucleus</location>
    </subcellularLocation>
</comment>
<dbReference type="PaxDb" id="6945-B7P4V9"/>
<organism>
    <name type="scientific">Ixodes scapularis</name>
    <name type="common">Black-legged tick</name>
    <name type="synonym">Deer tick</name>
    <dbReference type="NCBI Taxonomy" id="6945"/>
    <lineage>
        <taxon>Eukaryota</taxon>
        <taxon>Metazoa</taxon>
        <taxon>Ecdysozoa</taxon>
        <taxon>Arthropoda</taxon>
        <taxon>Chelicerata</taxon>
        <taxon>Arachnida</taxon>
        <taxon>Acari</taxon>
        <taxon>Parasitiformes</taxon>
        <taxon>Ixodida</taxon>
        <taxon>Ixodoidea</taxon>
        <taxon>Ixodidae</taxon>
        <taxon>Ixodinae</taxon>
        <taxon>Ixodes</taxon>
    </lineage>
</organism>
<dbReference type="VEuPathDB" id="VectorBase:ISCP_037540"/>
<evidence type="ECO:0000256" key="3">
    <source>
        <dbReference type="SAM" id="MobiDB-lite"/>
    </source>
</evidence>
<feature type="region of interest" description="Disordered" evidence="3">
    <location>
        <begin position="249"/>
        <end position="268"/>
    </location>
</feature>
<dbReference type="HOGENOM" id="CLU_069491_3_0_1"/>
<dbReference type="FunCoup" id="B7P4V9">
    <property type="interactions" value="1659"/>
</dbReference>
<reference evidence="6" key="2">
    <citation type="submission" date="2020-05" db="UniProtKB">
        <authorList>
            <consortium name="EnsemblMetazoa"/>
        </authorList>
    </citation>
    <scope>IDENTIFICATION</scope>
    <source>
        <strain evidence="6">wikel</strain>
    </source>
</reference>
<keyword evidence="8" id="KW-1267">Proteomics identification</keyword>
<gene>
    <name evidence="6" type="primary">8024656</name>
    <name evidence="5" type="ORF">IscW_ISCW001190</name>
</gene>
<dbReference type="SUPFAM" id="SSF63748">
    <property type="entry name" value="Tudor/PWWP/MBT"/>
    <property type="match status" value="1"/>
</dbReference>
<dbReference type="STRING" id="6945.B7P4V9"/>
<dbReference type="VEuPathDB" id="VectorBase:ISCW001190"/>
<feature type="region of interest" description="Disordered" evidence="3">
    <location>
        <begin position="172"/>
        <end position="192"/>
    </location>
</feature>
<dbReference type="EMBL" id="ABJB010789772">
    <property type="status" value="NOT_ANNOTATED_CDS"/>
    <property type="molecule type" value="Genomic_DNA"/>
</dbReference>
<proteinExistence type="evidence at protein level"/>
<feature type="compositionally biased region" description="Low complexity" evidence="3">
    <location>
        <begin position="54"/>
        <end position="65"/>
    </location>
</feature>
<evidence type="ECO:0000313" key="6">
    <source>
        <dbReference type="EnsemblMetazoa" id="ISCW001190-PA"/>
    </source>
</evidence>
<dbReference type="InParanoid" id="B7P4V9"/>
<dbReference type="GO" id="GO:0005634">
    <property type="term" value="C:nucleus"/>
    <property type="evidence" value="ECO:0000318"/>
    <property type="project" value="GO_Central"/>
</dbReference>
<feature type="domain" description="Tudor" evidence="4">
    <location>
        <begin position="90"/>
        <end position="148"/>
    </location>
</feature>
<dbReference type="EMBL" id="DS637203">
    <property type="protein sequence ID" value="EEC01631.1"/>
    <property type="molecule type" value="Genomic_DNA"/>
</dbReference>
<dbReference type="VEuPathDB" id="VectorBase:ISCI001190"/>
<evidence type="ECO:0000313" key="5">
    <source>
        <dbReference type="EMBL" id="EEC01631.1"/>
    </source>
</evidence>
<dbReference type="PROSITE" id="PS50304">
    <property type="entry name" value="TUDOR"/>
    <property type="match status" value="1"/>
</dbReference>
<dbReference type="EnsemblMetazoa" id="ISCW001190-RA">
    <property type="protein sequence ID" value="ISCW001190-PA"/>
    <property type="gene ID" value="ISCW001190"/>
</dbReference>
<evidence type="ECO:0000259" key="4">
    <source>
        <dbReference type="PROSITE" id="PS50304"/>
    </source>
</evidence>
<accession>B7P4V9</accession>
<feature type="region of interest" description="Disordered" evidence="3">
    <location>
        <begin position="54"/>
        <end position="87"/>
    </location>
</feature>
<dbReference type="PANTHER" id="PTHR13681">
    <property type="entry name" value="SURVIVAL OF MOTOR NEURON-RELATED-SPLICING FACTOR 30-RELATED"/>
    <property type="match status" value="1"/>
</dbReference>
<dbReference type="SMART" id="SM00333">
    <property type="entry name" value="TUDOR"/>
    <property type="match status" value="1"/>
</dbReference>
<evidence type="ECO:0000313" key="7">
    <source>
        <dbReference type="Proteomes" id="UP000001555"/>
    </source>
</evidence>
<feature type="compositionally biased region" description="Basic and acidic residues" evidence="3">
    <location>
        <begin position="181"/>
        <end position="192"/>
    </location>
</feature>
<sequence length="296" mass="32150">MAADDAAASLQNYQIQLQQVEAALTNDPDDKDLLKLKEDLLEVISLTLNLISSSGADTASSSPPGKSDYAGSQKHAAAESSSTQDADNVGWFPGDKCLALWKDGQYYDATIEDIIGEGQATVTFTAYGNTIVSKLSQLKAHSNKRSMNNVIEGGPKTKKQLLLAEREYKKKKAQKKAVRQKQMEEEREKEKNKWQEFNTKAFNKNKKGQVKKSIFASPDNVNGRVGVGTCGIGGRPMTEFHHQEKWRKQQQAGAAGAQGAMGPPPGMLGMMPPNFAAMGFPMGFPPPPPPPPPSIF</sequence>
<dbReference type="KEGG" id="isc:8024656"/>
<evidence type="ECO:0000256" key="1">
    <source>
        <dbReference type="ARBA" id="ARBA00004123"/>
    </source>
</evidence>
<dbReference type="OrthoDB" id="79171at2759"/>
<reference evidence="5 7" key="1">
    <citation type="submission" date="2008-03" db="EMBL/GenBank/DDBJ databases">
        <title>Annotation of Ixodes scapularis.</title>
        <authorList>
            <consortium name="Ixodes scapularis Genome Project Consortium"/>
            <person name="Caler E."/>
            <person name="Hannick L.I."/>
            <person name="Bidwell S."/>
            <person name="Joardar V."/>
            <person name="Thiagarajan M."/>
            <person name="Amedeo P."/>
            <person name="Galinsky K.J."/>
            <person name="Schobel S."/>
            <person name="Inman J."/>
            <person name="Hostetler J."/>
            <person name="Miller J."/>
            <person name="Hammond M."/>
            <person name="Megy K."/>
            <person name="Lawson D."/>
            <person name="Kodira C."/>
            <person name="Sutton G."/>
            <person name="Meyer J."/>
            <person name="Hill C.A."/>
            <person name="Birren B."/>
            <person name="Nene V."/>
            <person name="Collins F."/>
            <person name="Alarcon-Chaidez F."/>
            <person name="Wikel S."/>
            <person name="Strausberg R."/>
        </authorList>
    </citation>
    <scope>NUCLEOTIDE SEQUENCE [LARGE SCALE GENOMIC DNA]</scope>
    <source>
        <strain evidence="7">Wikel</strain>
        <strain evidence="5">Wikel colony</strain>
    </source>
</reference>
<evidence type="ECO:0007829" key="8">
    <source>
        <dbReference type="PeptideAtlas" id="B7P4V9"/>
    </source>
</evidence>
<keyword evidence="2" id="KW-0539">Nucleus</keyword>
<dbReference type="AlphaFoldDB" id="B7P4V9"/>
<dbReference type="PANTHER" id="PTHR13681:SF26">
    <property type="entry name" value="SURVIVAL OF MOTOR NEURON-RELATED-SPLICING FACTOR 30"/>
    <property type="match status" value="1"/>
</dbReference>
<dbReference type="CDD" id="cd20399">
    <property type="entry name" value="Tudor_SPF30"/>
    <property type="match status" value="1"/>
</dbReference>
<dbReference type="Gene3D" id="2.30.30.140">
    <property type="match status" value="1"/>
</dbReference>
<dbReference type="InterPro" id="IPR002999">
    <property type="entry name" value="Tudor"/>
</dbReference>
<protein>
    <submittedName>
        <fullName evidence="5 6">Splicing factor SPF30, putative</fullName>
    </submittedName>
</protein>
<keyword evidence="7" id="KW-1185">Reference proteome</keyword>
<dbReference type="Proteomes" id="UP000001555">
    <property type="component" value="Unassembled WGS sequence"/>
</dbReference>